<feature type="compositionally biased region" description="Basic and acidic residues" evidence="1">
    <location>
        <begin position="299"/>
        <end position="312"/>
    </location>
</feature>
<protein>
    <recommendedName>
        <fullName evidence="4">RRM domain-containing protein</fullName>
    </recommendedName>
</protein>
<feature type="compositionally biased region" description="Polar residues" evidence="1">
    <location>
        <begin position="459"/>
        <end position="471"/>
    </location>
</feature>
<feature type="compositionally biased region" description="Basic and acidic residues" evidence="1">
    <location>
        <begin position="666"/>
        <end position="683"/>
    </location>
</feature>
<name>A0AA36GXC3_CYLNA</name>
<feature type="compositionally biased region" description="Basic and acidic residues" evidence="1">
    <location>
        <begin position="410"/>
        <end position="422"/>
    </location>
</feature>
<reference evidence="2" key="1">
    <citation type="submission" date="2023-07" db="EMBL/GenBank/DDBJ databases">
        <authorList>
            <consortium name="CYATHOMIX"/>
        </authorList>
    </citation>
    <scope>NUCLEOTIDE SEQUENCE</scope>
    <source>
        <strain evidence="2">N/A</strain>
    </source>
</reference>
<dbReference type="AlphaFoldDB" id="A0AA36GXC3"/>
<dbReference type="GO" id="GO:0003676">
    <property type="term" value="F:nucleic acid binding"/>
    <property type="evidence" value="ECO:0007669"/>
    <property type="project" value="InterPro"/>
</dbReference>
<gene>
    <name evidence="2" type="ORF">CYNAS_LOCUS11781</name>
</gene>
<proteinExistence type="predicted"/>
<feature type="compositionally biased region" description="Basic and acidic residues" evidence="1">
    <location>
        <begin position="551"/>
        <end position="563"/>
    </location>
</feature>
<dbReference type="Proteomes" id="UP001176961">
    <property type="component" value="Unassembled WGS sequence"/>
</dbReference>
<feature type="compositionally biased region" description="Low complexity" evidence="1">
    <location>
        <begin position="536"/>
        <end position="550"/>
    </location>
</feature>
<evidence type="ECO:0000313" key="2">
    <source>
        <dbReference type="EMBL" id="CAJ0599798.1"/>
    </source>
</evidence>
<feature type="compositionally biased region" description="Polar residues" evidence="1">
    <location>
        <begin position="61"/>
        <end position="79"/>
    </location>
</feature>
<dbReference type="InterPro" id="IPR035979">
    <property type="entry name" value="RBD_domain_sf"/>
</dbReference>
<dbReference type="InterPro" id="IPR012677">
    <property type="entry name" value="Nucleotide-bd_a/b_plait_sf"/>
</dbReference>
<sequence>MSVNNPSDSGGGGGAEVAFANPPSMSEMDMGAMGAWAEIMAEEQVQSAPPSEKNDEHDSTQEQSAEENNGSTMRKQSEQQQYFAVQVTNLPACTNEELFYHFGGDSVVRDIAFLPDRRCAARIDLHTIEGLKRAKELDGQQFRGRTLRVYEIREDRVQRQIPHEFTNRQFSNEPPPYSRESSRYNSQSSLYSNDARTHDRGNRSYNNSNDYRGGNQYRGPMAGTFPRGGGKYFNNYDDYNNMGRYPGGQSFRGGGPYYNHQYGGGSGGGYPPRSRGMQGRGGYNAGGGGGGYYGGQDLQRSDSYHHDERDRPAPITRSRTESTAFDAERRKMELSRTSSRLSTSTEDVDNPTPRVPAKKLTNKDIFGEAKPVDTSERLREIEAKQERERMLEQQKYKEEAEAARLAAAAEHTDNVAPHRDQHQYPIHQGHPAHHGNHHHQFHHAPSRQGLPPVPYGPYQTHNMQQHAQQPHPNAGQYHPQQRYDGGGPPGSYRIMRRESADATDASPPLDPVHAKAPAQNITIPEKPAEATTAEMASPGAASSGDAPPTSARRDSVSDRRRPNDSMSSSGGAETLPRPPGKQRIVYRSKGAGAPLQKSATISEIRDAVAPQRGRGGGRGGRGGRGYHRGAAPNDRRSSFSGVEKPAPVSANMANMTKSMGPENETNEQRQSNDERQDRPERKEHHGSHASLRGSRTGTLRRNRGSYHKDRTPRASRDEEPSDAEPRKEPQKPTEDRQERIERPERPERIEEKPAPQPTKKEPAKAGTPAAVPATSTSSTSTQDKKKEKKKSNKKETSKGGKALNNNKFALLVDSEDL</sequence>
<feature type="compositionally biased region" description="Basic residues" evidence="1">
    <location>
        <begin position="430"/>
        <end position="445"/>
    </location>
</feature>
<evidence type="ECO:0008006" key="4">
    <source>
        <dbReference type="Google" id="ProtNLM"/>
    </source>
</evidence>
<dbReference type="CDD" id="cd00590">
    <property type="entry name" value="RRM_SF"/>
    <property type="match status" value="1"/>
</dbReference>
<dbReference type="SUPFAM" id="SSF54928">
    <property type="entry name" value="RNA-binding domain, RBD"/>
    <property type="match status" value="1"/>
</dbReference>
<organism evidence="2 3">
    <name type="scientific">Cylicocyclus nassatus</name>
    <name type="common">Nematode worm</name>
    <dbReference type="NCBI Taxonomy" id="53992"/>
    <lineage>
        <taxon>Eukaryota</taxon>
        <taxon>Metazoa</taxon>
        <taxon>Ecdysozoa</taxon>
        <taxon>Nematoda</taxon>
        <taxon>Chromadorea</taxon>
        <taxon>Rhabditida</taxon>
        <taxon>Rhabditina</taxon>
        <taxon>Rhabditomorpha</taxon>
        <taxon>Strongyloidea</taxon>
        <taxon>Strongylidae</taxon>
        <taxon>Cylicocyclus</taxon>
    </lineage>
</organism>
<evidence type="ECO:0000256" key="1">
    <source>
        <dbReference type="SAM" id="MobiDB-lite"/>
    </source>
</evidence>
<evidence type="ECO:0000313" key="3">
    <source>
        <dbReference type="Proteomes" id="UP001176961"/>
    </source>
</evidence>
<feature type="compositionally biased region" description="Gly residues" evidence="1">
    <location>
        <begin position="278"/>
        <end position="294"/>
    </location>
</feature>
<feature type="compositionally biased region" description="Basic and acidic residues" evidence="1">
    <location>
        <begin position="361"/>
        <end position="402"/>
    </location>
</feature>
<dbReference type="Gene3D" id="3.30.70.330">
    <property type="match status" value="1"/>
</dbReference>
<feature type="region of interest" description="Disordered" evidence="1">
    <location>
        <begin position="160"/>
        <end position="224"/>
    </location>
</feature>
<accession>A0AA36GXC3</accession>
<feature type="compositionally biased region" description="Low complexity" evidence="1">
    <location>
        <begin position="183"/>
        <end position="193"/>
    </location>
</feature>
<feature type="region of interest" description="Disordered" evidence="1">
    <location>
        <begin position="1"/>
        <end position="79"/>
    </location>
</feature>
<feature type="region of interest" description="Disordered" evidence="1">
    <location>
        <begin position="264"/>
        <end position="817"/>
    </location>
</feature>
<feature type="compositionally biased region" description="Low complexity" evidence="1">
    <location>
        <begin position="335"/>
        <end position="345"/>
    </location>
</feature>
<keyword evidence="3" id="KW-1185">Reference proteome</keyword>
<feature type="compositionally biased region" description="Gly residues" evidence="1">
    <location>
        <begin position="613"/>
        <end position="623"/>
    </location>
</feature>
<dbReference type="EMBL" id="CATQJL010000223">
    <property type="protein sequence ID" value="CAJ0599798.1"/>
    <property type="molecule type" value="Genomic_DNA"/>
</dbReference>
<comment type="caution">
    <text evidence="2">The sequence shown here is derived from an EMBL/GenBank/DDBJ whole genome shotgun (WGS) entry which is preliminary data.</text>
</comment>
<feature type="compositionally biased region" description="Basic and acidic residues" evidence="1">
    <location>
        <begin position="706"/>
        <end position="763"/>
    </location>
</feature>